<gene>
    <name evidence="2" type="ORF">JI747_003965</name>
</gene>
<reference evidence="2 3" key="1">
    <citation type="submission" date="2021-09" db="EMBL/GenBank/DDBJ databases">
        <title>Genome sequencing and assembly of Chryseobacterium sp. RG1.</title>
        <authorList>
            <person name="Chhetri G."/>
        </authorList>
    </citation>
    <scope>NUCLEOTIDE SEQUENCE [LARGE SCALE GENOMIC DNA]</scope>
    <source>
        <strain evidence="2 3">RG1</strain>
    </source>
</reference>
<keyword evidence="3" id="KW-1185">Reference proteome</keyword>
<evidence type="ECO:0000256" key="1">
    <source>
        <dbReference type="SAM" id="MobiDB-lite"/>
    </source>
</evidence>
<feature type="region of interest" description="Disordered" evidence="1">
    <location>
        <begin position="1"/>
        <end position="47"/>
    </location>
</feature>
<dbReference type="Proteomes" id="UP000618240">
    <property type="component" value="Unassembled WGS sequence"/>
</dbReference>
<organism evidence="2 3">
    <name type="scientific">Chryseobacterium tagetis</name>
    <dbReference type="NCBI Taxonomy" id="2801334"/>
    <lineage>
        <taxon>Bacteria</taxon>
        <taxon>Pseudomonadati</taxon>
        <taxon>Bacteroidota</taxon>
        <taxon>Flavobacteriia</taxon>
        <taxon>Flavobacteriales</taxon>
        <taxon>Weeksellaceae</taxon>
        <taxon>Chryseobacterium group</taxon>
        <taxon>Chryseobacterium</taxon>
    </lineage>
</organism>
<dbReference type="RefSeq" id="WP_225686430.1">
    <property type="nucleotide sequence ID" value="NZ_JAERSE020000001.1"/>
</dbReference>
<sequence length="47" mass="4872">MSENEKKENPQLINNEEDNLKSVSQKGGTRGGKVPNNGAAKSGTTGG</sequence>
<evidence type="ECO:0000313" key="3">
    <source>
        <dbReference type="Proteomes" id="UP000618240"/>
    </source>
</evidence>
<proteinExistence type="predicted"/>
<name>A0ABS7ZX60_9FLAO</name>
<protein>
    <recommendedName>
        <fullName evidence="4">Bacteriocin-type signal sequence-containing protein</fullName>
    </recommendedName>
</protein>
<accession>A0ABS7ZX60</accession>
<evidence type="ECO:0008006" key="4">
    <source>
        <dbReference type="Google" id="ProtNLM"/>
    </source>
</evidence>
<dbReference type="EMBL" id="JAERSE020000001">
    <property type="protein sequence ID" value="MCA6066321.1"/>
    <property type="molecule type" value="Genomic_DNA"/>
</dbReference>
<comment type="caution">
    <text evidence="2">The sequence shown here is derived from an EMBL/GenBank/DDBJ whole genome shotgun (WGS) entry which is preliminary data.</text>
</comment>
<evidence type="ECO:0000313" key="2">
    <source>
        <dbReference type="EMBL" id="MCA6066321.1"/>
    </source>
</evidence>